<reference evidence="2" key="1">
    <citation type="submission" date="2023-03" db="EMBL/GenBank/DDBJ databases">
        <authorList>
            <person name="Steffen K."/>
            <person name="Cardenas P."/>
        </authorList>
    </citation>
    <scope>NUCLEOTIDE SEQUENCE</scope>
</reference>
<keyword evidence="1" id="KW-0472">Membrane</keyword>
<feature type="non-terminal residue" evidence="2">
    <location>
        <position position="70"/>
    </location>
</feature>
<keyword evidence="1" id="KW-0812">Transmembrane</keyword>
<dbReference type="AlphaFoldDB" id="A0AA35TMW3"/>
<accession>A0AA35TMW3</accession>
<sequence>MFSRPRIPYLSVLITVHILYFIIERLYATLRAYLDLFTCSDINKVRKTSALLLEKSCDLGAGHLRGASIR</sequence>
<organism evidence="2 3">
    <name type="scientific">Geodia barretti</name>
    <name type="common">Barrett's horny sponge</name>
    <dbReference type="NCBI Taxonomy" id="519541"/>
    <lineage>
        <taxon>Eukaryota</taxon>
        <taxon>Metazoa</taxon>
        <taxon>Porifera</taxon>
        <taxon>Demospongiae</taxon>
        <taxon>Heteroscleromorpha</taxon>
        <taxon>Tetractinellida</taxon>
        <taxon>Astrophorina</taxon>
        <taxon>Geodiidae</taxon>
        <taxon>Geodia</taxon>
    </lineage>
</organism>
<dbReference type="EMBL" id="CASHTH010003874">
    <property type="protein sequence ID" value="CAI8050523.1"/>
    <property type="molecule type" value="Genomic_DNA"/>
</dbReference>
<evidence type="ECO:0000256" key="1">
    <source>
        <dbReference type="SAM" id="Phobius"/>
    </source>
</evidence>
<comment type="caution">
    <text evidence="2">The sequence shown here is derived from an EMBL/GenBank/DDBJ whole genome shotgun (WGS) entry which is preliminary data.</text>
</comment>
<name>A0AA35TMW3_GEOBA</name>
<keyword evidence="1" id="KW-1133">Transmembrane helix</keyword>
<evidence type="ECO:0000313" key="3">
    <source>
        <dbReference type="Proteomes" id="UP001174909"/>
    </source>
</evidence>
<protein>
    <submittedName>
        <fullName evidence="2">Uncharacterized protein</fullName>
    </submittedName>
</protein>
<evidence type="ECO:0000313" key="2">
    <source>
        <dbReference type="EMBL" id="CAI8050523.1"/>
    </source>
</evidence>
<dbReference type="Proteomes" id="UP001174909">
    <property type="component" value="Unassembled WGS sequence"/>
</dbReference>
<gene>
    <name evidence="2" type="ORF">GBAR_LOCUS27737</name>
</gene>
<feature type="transmembrane region" description="Helical" evidence="1">
    <location>
        <begin position="6"/>
        <end position="23"/>
    </location>
</feature>
<proteinExistence type="predicted"/>
<keyword evidence="3" id="KW-1185">Reference proteome</keyword>